<protein>
    <submittedName>
        <fullName evidence="2">Uncharacterized protein</fullName>
    </submittedName>
</protein>
<sequence length="108" mass="10942">MFVDPLFAGVAIAAYVCPPLVLYALGADVGGESANSTSTDEQQNRTVSETDLVANSHHSDRDTDSDTDGVDGDSDSDGVDGDSDSDGVDGDSDSDGSDGDSDSDSDSD</sequence>
<dbReference type="KEGG" id="hae:halTADL_1962"/>
<evidence type="ECO:0000313" key="2">
    <source>
        <dbReference type="EMBL" id="SEI46632.1"/>
    </source>
</evidence>
<feature type="compositionally biased region" description="Acidic residues" evidence="1">
    <location>
        <begin position="65"/>
        <end position="108"/>
    </location>
</feature>
<accession>A0A1H6R628</accession>
<dbReference type="STRING" id="1073996.SAMN05444271_1012"/>
<dbReference type="Proteomes" id="UP000198888">
    <property type="component" value="Unassembled WGS sequence"/>
</dbReference>
<feature type="region of interest" description="Disordered" evidence="1">
    <location>
        <begin position="30"/>
        <end position="108"/>
    </location>
</feature>
<gene>
    <name evidence="2" type="ORF">SAMN05444271_1012</name>
</gene>
<dbReference type="RefSeq" id="WP_218143629.1">
    <property type="nucleotide sequence ID" value="NZ_CP024845.1"/>
</dbReference>
<evidence type="ECO:0000256" key="1">
    <source>
        <dbReference type="SAM" id="MobiDB-lite"/>
    </source>
</evidence>
<feature type="compositionally biased region" description="Polar residues" evidence="1">
    <location>
        <begin position="33"/>
        <end position="49"/>
    </location>
</feature>
<dbReference type="AlphaFoldDB" id="A0A1H6R628"/>
<keyword evidence="3" id="KW-1185">Reference proteome</keyword>
<dbReference type="EMBL" id="FNYR01000001">
    <property type="protein sequence ID" value="SEI46632.1"/>
    <property type="molecule type" value="Genomic_DNA"/>
</dbReference>
<proteinExistence type="predicted"/>
<evidence type="ECO:0000313" key="3">
    <source>
        <dbReference type="Proteomes" id="UP000198888"/>
    </source>
</evidence>
<name>A0A1H6R628_9EURY</name>
<dbReference type="OrthoDB" id="214923at2157"/>
<dbReference type="GeneID" id="35002745"/>
<reference evidence="2 3" key="1">
    <citation type="submission" date="2016-10" db="EMBL/GenBank/DDBJ databases">
        <authorList>
            <person name="de Groot N.N."/>
        </authorList>
    </citation>
    <scope>NUCLEOTIDE SEQUENCE [LARGE SCALE GENOMIC DNA]</scope>
    <source>
        <strain evidence="2 3">DSM 22187</strain>
    </source>
</reference>
<organism evidence="2 3">
    <name type="scientific">Halohasta litchfieldiae</name>
    <dbReference type="NCBI Taxonomy" id="1073996"/>
    <lineage>
        <taxon>Archaea</taxon>
        <taxon>Methanobacteriati</taxon>
        <taxon>Methanobacteriota</taxon>
        <taxon>Stenosarchaea group</taxon>
        <taxon>Halobacteria</taxon>
        <taxon>Halobacteriales</taxon>
        <taxon>Haloferacaceae</taxon>
        <taxon>Halohasta</taxon>
    </lineage>
</organism>
<accession>A0A2H4Q2W0</accession>